<organism evidence="2 3">
    <name type="scientific">Nocardioides potassii</name>
    <dbReference type="NCBI Taxonomy" id="2911371"/>
    <lineage>
        <taxon>Bacteria</taxon>
        <taxon>Bacillati</taxon>
        <taxon>Actinomycetota</taxon>
        <taxon>Actinomycetes</taxon>
        <taxon>Propionibacteriales</taxon>
        <taxon>Nocardioidaceae</taxon>
        <taxon>Nocardioides</taxon>
    </lineage>
</organism>
<dbReference type="Gene3D" id="3.40.630.30">
    <property type="match status" value="1"/>
</dbReference>
<proteinExistence type="predicted"/>
<keyword evidence="3" id="KW-1185">Reference proteome</keyword>
<reference evidence="2 3" key="1">
    <citation type="submission" date="2022-01" db="EMBL/GenBank/DDBJ databases">
        <title>Nocardioides sp. nov., an actinomycete isolated from mining soil.</title>
        <authorList>
            <person name="Liu L."/>
        </authorList>
    </citation>
    <scope>NUCLEOTIDE SEQUENCE [LARGE SCALE GENOMIC DNA]</scope>
    <source>
        <strain evidence="2 3">KLBMP 9356</strain>
    </source>
</reference>
<protein>
    <submittedName>
        <fullName evidence="2">GNAT family N-acetyltransferase</fullName>
    </submittedName>
</protein>
<dbReference type="EMBL" id="JAKJHZ010000004">
    <property type="protein sequence ID" value="MCF6376808.1"/>
    <property type="molecule type" value="Genomic_DNA"/>
</dbReference>
<accession>A0ABS9H9U8</accession>
<comment type="caution">
    <text evidence="2">The sequence shown here is derived from an EMBL/GenBank/DDBJ whole genome shotgun (WGS) entry which is preliminary data.</text>
</comment>
<name>A0ABS9H9U8_9ACTN</name>
<gene>
    <name evidence="2" type="ORF">L2K70_04255</name>
</gene>
<evidence type="ECO:0000313" key="2">
    <source>
        <dbReference type="EMBL" id="MCF6376808.1"/>
    </source>
</evidence>
<dbReference type="SUPFAM" id="SSF55729">
    <property type="entry name" value="Acyl-CoA N-acyltransferases (Nat)"/>
    <property type="match status" value="1"/>
</dbReference>
<dbReference type="InterPro" id="IPR000182">
    <property type="entry name" value="GNAT_dom"/>
</dbReference>
<sequence length="178" mass="19031">MTTAEFVKIYDAEVPSPALPIDMASLHIAPLTRAHAEDMVTWGYEPPYDVYDLTGADPDELLDPASGFHAVLAGEELIGFRSFGPDGQVPGWPYDDSALDTGGGLRPSLTGRGLGRAVIAAGLDFGREQLAPAAFRVTVAGFNVRARRTVESLGFEHVGSFAAARDGRPFDVLVKRET</sequence>
<dbReference type="RefSeq" id="WP_236399500.1">
    <property type="nucleotide sequence ID" value="NZ_JAKJHZ010000004.1"/>
</dbReference>
<dbReference type="PROSITE" id="PS51186">
    <property type="entry name" value="GNAT"/>
    <property type="match status" value="1"/>
</dbReference>
<evidence type="ECO:0000313" key="3">
    <source>
        <dbReference type="Proteomes" id="UP001201161"/>
    </source>
</evidence>
<dbReference type="Pfam" id="PF00583">
    <property type="entry name" value="Acetyltransf_1"/>
    <property type="match status" value="1"/>
</dbReference>
<dbReference type="InterPro" id="IPR016181">
    <property type="entry name" value="Acyl_CoA_acyltransferase"/>
</dbReference>
<feature type="domain" description="N-acetyltransferase" evidence="1">
    <location>
        <begin position="26"/>
        <end position="178"/>
    </location>
</feature>
<dbReference type="Proteomes" id="UP001201161">
    <property type="component" value="Unassembled WGS sequence"/>
</dbReference>
<evidence type="ECO:0000259" key="1">
    <source>
        <dbReference type="PROSITE" id="PS51186"/>
    </source>
</evidence>